<dbReference type="EMBL" id="CACVBR010000068">
    <property type="protein sequence ID" value="CAA7197569.1"/>
    <property type="molecule type" value="Genomic_DNA"/>
</dbReference>
<evidence type="ECO:0000313" key="1">
    <source>
        <dbReference type="EMBL" id="CAA7197569.1"/>
    </source>
</evidence>
<dbReference type="AlphaFoldDB" id="A0A6N4XCU8"/>
<reference evidence="1 2" key="1">
    <citation type="submission" date="2020-01" db="EMBL/GenBank/DDBJ databases">
        <authorList>
            <person name="Rodrigo-Torres L."/>
            <person name="Arahal R. D."/>
            <person name="Lucena T."/>
        </authorList>
    </citation>
    <scope>NUCLEOTIDE SEQUENCE [LARGE SCALE GENOMIC DNA]</scope>
    <source>
        <strain evidence="1 2">CECT 9293</strain>
    </source>
</reference>
<protein>
    <submittedName>
        <fullName evidence="1">Uncharacterized protein</fullName>
    </submittedName>
</protein>
<proteinExistence type="predicted"/>
<gene>
    <name evidence="1" type="ORF">CHRY9293_03636</name>
</gene>
<keyword evidence="2" id="KW-1185">Reference proteome</keyword>
<sequence>MFMCSYILFCSLATKLNDNKKKPNVCDAITQTFKKSFSLQIYFRFIANDSFEEEIAYLLKML</sequence>
<dbReference type="Proteomes" id="UP000445144">
    <property type="component" value="Unassembled WGS sequence"/>
</dbReference>
<evidence type="ECO:0000313" key="2">
    <source>
        <dbReference type="Proteomes" id="UP000445144"/>
    </source>
</evidence>
<name>A0A6N4XCU8_9FLAO</name>
<organism evidence="1 2">
    <name type="scientific">Chryseobacterium potabilaquae</name>
    <dbReference type="NCBI Taxonomy" id="2675057"/>
    <lineage>
        <taxon>Bacteria</taxon>
        <taxon>Pseudomonadati</taxon>
        <taxon>Bacteroidota</taxon>
        <taxon>Flavobacteriia</taxon>
        <taxon>Flavobacteriales</taxon>
        <taxon>Weeksellaceae</taxon>
        <taxon>Chryseobacterium group</taxon>
        <taxon>Chryseobacterium</taxon>
    </lineage>
</organism>
<accession>A0A6N4XCU8</accession>